<proteinExistence type="predicted"/>
<keyword evidence="2" id="KW-0472">Membrane</keyword>
<accession>A0AAD7V0L6</accession>
<evidence type="ECO:0000313" key="3">
    <source>
        <dbReference type="EMBL" id="KAJ8656937.1"/>
    </source>
</evidence>
<reference evidence="3 4" key="1">
    <citation type="submission" date="2023-03" db="EMBL/GenBank/DDBJ databases">
        <title>Genome sequence of Lichtheimia ornata CBS 291.66.</title>
        <authorList>
            <person name="Mohabir J.T."/>
            <person name="Shea T.P."/>
            <person name="Kurbessoian T."/>
            <person name="Berby B."/>
            <person name="Fontaine J."/>
            <person name="Livny J."/>
            <person name="Gnirke A."/>
            <person name="Stajich J.E."/>
            <person name="Cuomo C.A."/>
        </authorList>
    </citation>
    <scope>NUCLEOTIDE SEQUENCE [LARGE SCALE GENOMIC DNA]</scope>
    <source>
        <strain evidence="3">CBS 291.66</strain>
    </source>
</reference>
<name>A0AAD7V0L6_9FUNG</name>
<protein>
    <submittedName>
        <fullName evidence="3">Uncharacterized protein</fullName>
    </submittedName>
</protein>
<dbReference type="RefSeq" id="XP_058341850.1">
    <property type="nucleotide sequence ID" value="XM_058487289.1"/>
</dbReference>
<keyword evidence="2" id="KW-0812">Transmembrane</keyword>
<dbReference type="AlphaFoldDB" id="A0AAD7V0L6"/>
<evidence type="ECO:0000256" key="1">
    <source>
        <dbReference type="SAM" id="MobiDB-lite"/>
    </source>
</evidence>
<dbReference type="EMBL" id="JARTCD010000035">
    <property type="protein sequence ID" value="KAJ8656937.1"/>
    <property type="molecule type" value="Genomic_DNA"/>
</dbReference>
<feature type="region of interest" description="Disordered" evidence="1">
    <location>
        <begin position="53"/>
        <end position="128"/>
    </location>
</feature>
<comment type="caution">
    <text evidence="3">The sequence shown here is derived from an EMBL/GenBank/DDBJ whole genome shotgun (WGS) entry which is preliminary data.</text>
</comment>
<feature type="transmembrane region" description="Helical" evidence="2">
    <location>
        <begin position="12"/>
        <end position="35"/>
    </location>
</feature>
<keyword evidence="4" id="KW-1185">Reference proteome</keyword>
<feature type="compositionally biased region" description="Polar residues" evidence="1">
    <location>
        <begin position="57"/>
        <end position="80"/>
    </location>
</feature>
<dbReference type="Proteomes" id="UP001234581">
    <property type="component" value="Unassembled WGS sequence"/>
</dbReference>
<organism evidence="3 4">
    <name type="scientific">Lichtheimia ornata</name>
    <dbReference type="NCBI Taxonomy" id="688661"/>
    <lineage>
        <taxon>Eukaryota</taxon>
        <taxon>Fungi</taxon>
        <taxon>Fungi incertae sedis</taxon>
        <taxon>Mucoromycota</taxon>
        <taxon>Mucoromycotina</taxon>
        <taxon>Mucoromycetes</taxon>
        <taxon>Mucorales</taxon>
        <taxon>Lichtheimiaceae</taxon>
        <taxon>Lichtheimia</taxon>
    </lineage>
</organism>
<gene>
    <name evidence="3" type="ORF">O0I10_007271</name>
</gene>
<sequence length="128" mass="14527">MYIKFRQPPYWVLLLIFCSFVTIYATYWMFLCILFRERVRSAHPIEPSTVAIAPSSHRVNPSSSTLRPNADQHSANSTHGLSIDIPPTYEMALNQTAVEVPPHSPPSYHSAKEDEENNPSQHNMHHAG</sequence>
<keyword evidence="2" id="KW-1133">Transmembrane helix</keyword>
<evidence type="ECO:0000256" key="2">
    <source>
        <dbReference type="SAM" id="Phobius"/>
    </source>
</evidence>
<evidence type="ECO:0000313" key="4">
    <source>
        <dbReference type="Proteomes" id="UP001234581"/>
    </source>
</evidence>
<dbReference type="GeneID" id="83214680"/>